<accession>A0A411PJ97</accession>
<organism evidence="1 2">
    <name type="scientific">Shewanella maritima</name>
    <dbReference type="NCBI Taxonomy" id="2520507"/>
    <lineage>
        <taxon>Bacteria</taxon>
        <taxon>Pseudomonadati</taxon>
        <taxon>Pseudomonadota</taxon>
        <taxon>Gammaproteobacteria</taxon>
        <taxon>Alteromonadales</taxon>
        <taxon>Shewanellaceae</taxon>
        <taxon>Shewanella</taxon>
    </lineage>
</organism>
<protein>
    <submittedName>
        <fullName evidence="1">DUF3626 domain-containing protein</fullName>
    </submittedName>
</protein>
<dbReference type="Proteomes" id="UP000291106">
    <property type="component" value="Chromosome"/>
</dbReference>
<evidence type="ECO:0000313" key="2">
    <source>
        <dbReference type="Proteomes" id="UP000291106"/>
    </source>
</evidence>
<dbReference type="RefSeq" id="WP_130600885.1">
    <property type="nucleotide sequence ID" value="NZ_CP036200.1"/>
</dbReference>
<sequence length="361" mass="40257">MNKLALSHIDKAVACLREQSHSVIKNVLAMSNVPSTQLQQAMAMLAAHGRIAFHFHPDRLDSRGLTVAQGLLKDGIYKSQFETHTSNGHLSPELGGSRDHWENELFGNAYSGIKHRPKYGALDLGLSSFGPAPRFGSCYLLSKPKLLNSCSFCYLDSYRLPKERGTLNCFDAVLAALLSETFERQSAIGKDPLTPAQLIEHLCNLDKRSELTGIKGGGSNLDHYIEAQVHADVTLERDIDLLVVDPSYQGTSIGEQLATVARVYQLELTYHSGYRMALADVPVDFRGPDMPQVATYCLGLEELKSEELNDDERQILTPYKLGQSSLQCEQHLPAWQERTAHRQQQQNLKLLWHVLVKFGSE</sequence>
<name>A0A411PJ97_9GAMM</name>
<dbReference type="OrthoDB" id="3770261at2"/>
<gene>
    <name evidence="1" type="ORF">EXU30_13550</name>
</gene>
<reference evidence="1 2" key="1">
    <citation type="submission" date="2019-02" db="EMBL/GenBank/DDBJ databases">
        <title>Shewanella sp. D4-2 isolated from Dokdo Island.</title>
        <authorList>
            <person name="Baek K."/>
        </authorList>
    </citation>
    <scope>NUCLEOTIDE SEQUENCE [LARGE SCALE GENOMIC DNA]</scope>
    <source>
        <strain evidence="1 2">D4-2</strain>
    </source>
</reference>
<proteinExistence type="predicted"/>
<dbReference type="EMBL" id="CP036200">
    <property type="protein sequence ID" value="QBF83605.1"/>
    <property type="molecule type" value="Genomic_DNA"/>
</dbReference>
<evidence type="ECO:0000313" key="1">
    <source>
        <dbReference type="EMBL" id="QBF83605.1"/>
    </source>
</evidence>
<dbReference type="AlphaFoldDB" id="A0A411PJ97"/>
<keyword evidence="2" id="KW-1185">Reference proteome</keyword>
<dbReference type="Pfam" id="PF12294">
    <property type="entry name" value="DUF3626"/>
    <property type="match status" value="1"/>
</dbReference>
<dbReference type="InterPro" id="IPR022074">
    <property type="entry name" value="DUF3626"/>
</dbReference>
<dbReference type="KEGG" id="smai:EXU30_13550"/>